<keyword evidence="1" id="KW-0732">Signal</keyword>
<organism evidence="3 12">
    <name type="scientific">Bacteroides uniformis</name>
    <dbReference type="NCBI Taxonomy" id="820"/>
    <lineage>
        <taxon>Bacteria</taxon>
        <taxon>Pseudomonadati</taxon>
        <taxon>Bacteroidota</taxon>
        <taxon>Bacteroidia</taxon>
        <taxon>Bacteroidales</taxon>
        <taxon>Bacteroidaceae</taxon>
        <taxon>Bacteroides</taxon>
    </lineage>
</organism>
<evidence type="ECO:0000313" key="10">
    <source>
        <dbReference type="Proteomes" id="UP000434462"/>
    </source>
</evidence>
<dbReference type="Proteomes" id="UP000442334">
    <property type="component" value="Unassembled WGS sequence"/>
</dbReference>
<evidence type="ECO:0000313" key="7">
    <source>
        <dbReference type="EMBL" id="KAB4236582.1"/>
    </source>
</evidence>
<dbReference type="Proteomes" id="UP000434462">
    <property type="component" value="Unassembled WGS sequence"/>
</dbReference>
<dbReference type="STRING" id="820.ERS852554_01251"/>
<dbReference type="EMBL" id="WCTL01000008">
    <property type="protein sequence ID" value="KAB4236582.1"/>
    <property type="molecule type" value="Genomic_DNA"/>
</dbReference>
<dbReference type="EMBL" id="WCUQ01000008">
    <property type="protein sequence ID" value="KAB4123295.1"/>
    <property type="molecule type" value="Genomic_DNA"/>
</dbReference>
<sequence length="774" mass="88654">MKKLMIITMLLGSMAQNAFAQKIEIKGTVRDASDKSIEYVNVVLQTIDSTFVAGVTTSPEGEFIFKNTAAGDYRLVLSSIGYNTGYITLNGVKRHTDLGPIVLDSASIALEGVTITGSSQISRADRKLVFPSERQMKTSTNGVNLLQELMLPRILVNPMNNEIGLSGGGELQLRINGVKAEIDEIKAIRPADIIRIEYHDNPGLRYGNAEVVLDYIVRRPETGGNFGADISQGLNTMWGNYNLYGKVNHKKSEFGFSYYMGPRDFNGMYRDNEEEFHLADGTTLRRLEKGEPSKATMYQHNLNVNYSLQASENSLFSATLRLRGNNQPHWDYKGTLYNANDETDVVDMTDRTDQSWTRPSLDLYYQQNLKNKQTLVFNVVGTYNREKSQRLYQESTPGNILTDIDNNIRGNKYSLIAEAIYEKQYSKGNALSFGLSHTQSYSNNEYRNGHYYETNMHQGNTYIFGEYRGKIDKLNYRLGVAMTRFYYNQSGKDKSTENYSFNPSIVLHYAMSDNSYLRWKGNIYNASPSLGDLSDVEQAVDSFQIRRGNPHLKSYMCYHTELTYEWKKGIFYTNLWGAYDYRPNAIMDEKIQEGNKIVQTWDNQKDWQKLSGRAMLRVGPIRDILQFSFTGGVNHYMSHGNHYSHTYTNWFCEAEASLNYKQFSLFWQINTNWNNFWGETLSGGENIQMLAVYYKHKNLRVGVGAFNPFTDNYKVQSENWNKFASYKTNNYIKESSRMFLVNFSYNFSFGRSFKTAQRKVNNSDNDSGVMGTGK</sequence>
<evidence type="ECO:0000313" key="13">
    <source>
        <dbReference type="Proteomes" id="UP000442334"/>
    </source>
</evidence>
<dbReference type="Proteomes" id="UP001218502">
    <property type="component" value="Unassembled WGS sequence"/>
</dbReference>
<dbReference type="EMBL" id="WCUR01000014">
    <property type="protein sequence ID" value="KAB4118075.1"/>
    <property type="molecule type" value="Genomic_DNA"/>
</dbReference>
<dbReference type="EMBL" id="WCUV01000005">
    <property type="protein sequence ID" value="KAB4093211.1"/>
    <property type="molecule type" value="Genomic_DNA"/>
</dbReference>
<evidence type="ECO:0000313" key="6">
    <source>
        <dbReference type="EMBL" id="KAB4188338.1"/>
    </source>
</evidence>
<dbReference type="AlphaFoldDB" id="A0A139K860"/>
<dbReference type="RefSeq" id="WP_061411798.1">
    <property type="nucleotide sequence ID" value="NZ_CACRTC010000038.1"/>
</dbReference>
<reference evidence="8" key="2">
    <citation type="submission" date="2022-10" db="EMBL/GenBank/DDBJ databases">
        <title>Human gut microbiome strain richness.</title>
        <authorList>
            <person name="Chen-Liaw A."/>
        </authorList>
    </citation>
    <scope>NUCLEOTIDE SEQUENCE</scope>
    <source>
        <strain evidence="8">A1_m1001262Bd0_191120</strain>
    </source>
</reference>
<dbReference type="Proteomes" id="UP000441711">
    <property type="component" value="Unassembled WGS sequence"/>
</dbReference>
<accession>A0A139K860</accession>
<evidence type="ECO:0000313" key="3">
    <source>
        <dbReference type="EMBL" id="KAB4109920.1"/>
    </source>
</evidence>
<reference evidence="9 10" key="1">
    <citation type="journal article" date="2019" name="Nat. Med.">
        <title>A library of human gut bacterial isolates paired with longitudinal multiomics data enables mechanistic microbiome research.</title>
        <authorList>
            <person name="Poyet M."/>
            <person name="Groussin M."/>
            <person name="Gibbons S.M."/>
            <person name="Avila-Pacheco J."/>
            <person name="Jiang X."/>
            <person name="Kearney S.M."/>
            <person name="Perrotta A.R."/>
            <person name="Berdy B."/>
            <person name="Zhao S."/>
            <person name="Lieberman T.D."/>
            <person name="Swanson P.K."/>
            <person name="Smith M."/>
            <person name="Roesemann S."/>
            <person name="Alexander J.E."/>
            <person name="Rich S.A."/>
            <person name="Livny J."/>
            <person name="Vlamakis H."/>
            <person name="Clish C."/>
            <person name="Bullock K."/>
            <person name="Deik A."/>
            <person name="Scott J."/>
            <person name="Pierce K.A."/>
            <person name="Xavier R.J."/>
            <person name="Alm E.J."/>
        </authorList>
    </citation>
    <scope>NUCLEOTIDE SEQUENCE [LARGE SCALE GENOMIC DNA]</scope>
    <source>
        <strain evidence="6 13">BIOML-A21</strain>
        <strain evidence="3 12">BIOML-A36</strain>
        <strain evidence="5 11">BIOML-A37</strain>
        <strain evidence="4 10">BIOML-A38</strain>
        <strain evidence="2 9">BIOML-A42</strain>
        <strain evidence="7 14">BIOML-A5</strain>
    </source>
</reference>
<evidence type="ECO:0000313" key="14">
    <source>
        <dbReference type="Proteomes" id="UP000462376"/>
    </source>
</evidence>
<evidence type="ECO:0000313" key="11">
    <source>
        <dbReference type="Proteomes" id="UP000438773"/>
    </source>
</evidence>
<feature type="chain" id="PRO_5044056505" evidence="1">
    <location>
        <begin position="21"/>
        <end position="774"/>
    </location>
</feature>
<evidence type="ECO:0000313" key="8">
    <source>
        <dbReference type="EMBL" id="MDC1751330.1"/>
    </source>
</evidence>
<gene>
    <name evidence="7" type="ORF">GAP47_10795</name>
    <name evidence="6" type="ORF">GAQ34_01485</name>
    <name evidence="2" type="ORF">GAQ56_08180</name>
    <name evidence="3" type="ORF">GAQ70_08760</name>
    <name evidence="4" type="ORF">GAQ72_06715</name>
    <name evidence="5" type="ORF">GAQ75_14755</name>
    <name evidence="8" type="ORF">POY80_02565</name>
</gene>
<evidence type="ECO:0000313" key="2">
    <source>
        <dbReference type="EMBL" id="KAB4093211.1"/>
    </source>
</evidence>
<feature type="signal peptide" evidence="1">
    <location>
        <begin position="1"/>
        <end position="20"/>
    </location>
</feature>
<proteinExistence type="predicted"/>
<dbReference type="EMBL" id="WCUA01000001">
    <property type="protein sequence ID" value="KAB4188338.1"/>
    <property type="molecule type" value="Genomic_DNA"/>
</dbReference>
<evidence type="ECO:0000313" key="5">
    <source>
        <dbReference type="EMBL" id="KAB4123295.1"/>
    </source>
</evidence>
<name>A0A139K860_BACUN</name>
<dbReference type="EMBL" id="JAQNQY010000002">
    <property type="protein sequence ID" value="MDC1751330.1"/>
    <property type="molecule type" value="Genomic_DNA"/>
</dbReference>
<dbReference type="InterPro" id="IPR008969">
    <property type="entry name" value="CarboxyPept-like_regulatory"/>
</dbReference>
<dbReference type="EMBL" id="WCUP01000005">
    <property type="protein sequence ID" value="KAB4109920.1"/>
    <property type="molecule type" value="Genomic_DNA"/>
</dbReference>
<evidence type="ECO:0000313" key="9">
    <source>
        <dbReference type="Proteomes" id="UP000432488"/>
    </source>
</evidence>
<dbReference type="Gene3D" id="2.60.40.1120">
    <property type="entry name" value="Carboxypeptidase-like, regulatory domain"/>
    <property type="match status" value="1"/>
</dbReference>
<dbReference type="SUPFAM" id="SSF49464">
    <property type="entry name" value="Carboxypeptidase regulatory domain-like"/>
    <property type="match status" value="1"/>
</dbReference>
<evidence type="ECO:0000313" key="12">
    <source>
        <dbReference type="Proteomes" id="UP000441711"/>
    </source>
</evidence>
<protein>
    <submittedName>
        <fullName evidence="3">TonB-dependent receptor</fullName>
    </submittedName>
</protein>
<dbReference type="Proteomes" id="UP000462376">
    <property type="component" value="Unassembled WGS sequence"/>
</dbReference>
<dbReference type="SUPFAM" id="SSF56935">
    <property type="entry name" value="Porins"/>
    <property type="match status" value="1"/>
</dbReference>
<dbReference type="Proteomes" id="UP000432488">
    <property type="component" value="Unassembled WGS sequence"/>
</dbReference>
<comment type="caution">
    <text evidence="3">The sequence shown here is derived from an EMBL/GenBank/DDBJ whole genome shotgun (WGS) entry which is preliminary data.</text>
</comment>
<dbReference type="Proteomes" id="UP000438773">
    <property type="component" value="Unassembled WGS sequence"/>
</dbReference>
<keyword evidence="3" id="KW-0675">Receptor</keyword>
<dbReference type="Pfam" id="PF13620">
    <property type="entry name" value="CarboxypepD_reg"/>
    <property type="match status" value="1"/>
</dbReference>
<evidence type="ECO:0000313" key="4">
    <source>
        <dbReference type="EMBL" id="KAB4118075.1"/>
    </source>
</evidence>
<evidence type="ECO:0000256" key="1">
    <source>
        <dbReference type="SAM" id="SignalP"/>
    </source>
</evidence>